<evidence type="ECO:0000313" key="1">
    <source>
        <dbReference type="EMBL" id="OAF67967.1"/>
    </source>
</evidence>
<dbReference type="Proteomes" id="UP000078046">
    <property type="component" value="Unassembled WGS sequence"/>
</dbReference>
<comment type="caution">
    <text evidence="1">The sequence shown here is derived from an EMBL/GenBank/DDBJ whole genome shotgun (WGS) entry which is preliminary data.</text>
</comment>
<reference evidence="1 2" key="1">
    <citation type="submission" date="2016-04" db="EMBL/GenBank/DDBJ databases">
        <title>The genome of Intoshia linei affirms orthonectids as highly simplified spiralians.</title>
        <authorList>
            <person name="Mikhailov K.V."/>
            <person name="Slusarev G.S."/>
            <person name="Nikitin M.A."/>
            <person name="Logacheva M.D."/>
            <person name="Penin A."/>
            <person name="Aleoshin V."/>
            <person name="Panchin Y.V."/>
        </authorList>
    </citation>
    <scope>NUCLEOTIDE SEQUENCE [LARGE SCALE GENOMIC DNA]</scope>
    <source>
        <strain evidence="1">Intl2013</strain>
        <tissue evidence="1">Whole animal</tissue>
    </source>
</reference>
<accession>A0A177B112</accession>
<feature type="non-terminal residue" evidence="1">
    <location>
        <position position="123"/>
    </location>
</feature>
<dbReference type="AlphaFoldDB" id="A0A177B112"/>
<evidence type="ECO:0000313" key="2">
    <source>
        <dbReference type="Proteomes" id="UP000078046"/>
    </source>
</evidence>
<protein>
    <submittedName>
        <fullName evidence="1">Uncharacterized protein</fullName>
    </submittedName>
</protein>
<dbReference type="EMBL" id="LWCA01000537">
    <property type="protein sequence ID" value="OAF67967.1"/>
    <property type="molecule type" value="Genomic_DNA"/>
</dbReference>
<name>A0A177B112_9BILA</name>
<keyword evidence="2" id="KW-1185">Reference proteome</keyword>
<organism evidence="1 2">
    <name type="scientific">Intoshia linei</name>
    <dbReference type="NCBI Taxonomy" id="1819745"/>
    <lineage>
        <taxon>Eukaryota</taxon>
        <taxon>Metazoa</taxon>
        <taxon>Spiralia</taxon>
        <taxon>Lophotrochozoa</taxon>
        <taxon>Mesozoa</taxon>
        <taxon>Orthonectida</taxon>
        <taxon>Rhopaluridae</taxon>
        <taxon>Intoshia</taxon>
    </lineage>
</organism>
<sequence>MNNLDNLFECTKLDQRMALYEDMKFIEVQRKGIGSMGSSFNKPHLYKKPLKLNKTKEQLNIRSVDVYFDGRKFDKERLTVVIVDIDSGLEVVLIDVEQPNGKGITITNSVIAVLNDCGLIKRV</sequence>
<gene>
    <name evidence="1" type="ORF">A3Q56_04109</name>
</gene>
<proteinExistence type="predicted"/>